<dbReference type="InterPro" id="IPR036386">
    <property type="entry name" value="HscB_C_sf"/>
</dbReference>
<dbReference type="GO" id="GO:0051259">
    <property type="term" value="P:protein complex oligomerization"/>
    <property type="evidence" value="ECO:0007669"/>
    <property type="project" value="InterPro"/>
</dbReference>
<dbReference type="InterPro" id="IPR004640">
    <property type="entry name" value="HscB"/>
</dbReference>
<evidence type="ECO:0000313" key="5">
    <source>
        <dbReference type="EMBL" id="QDU83654.1"/>
    </source>
</evidence>
<dbReference type="PROSITE" id="PS50076">
    <property type="entry name" value="DNAJ_2"/>
    <property type="match status" value="1"/>
</dbReference>
<dbReference type="GO" id="GO:0001671">
    <property type="term" value="F:ATPase activator activity"/>
    <property type="evidence" value="ECO:0007669"/>
    <property type="project" value="InterPro"/>
</dbReference>
<evidence type="ECO:0000256" key="1">
    <source>
        <dbReference type="ARBA" id="ARBA00010476"/>
    </source>
</evidence>
<gene>
    <name evidence="5" type="ORF">Pla163_07530</name>
</gene>
<dbReference type="Gene3D" id="1.20.1280.20">
    <property type="entry name" value="HscB, C-terminal domain"/>
    <property type="match status" value="1"/>
</dbReference>
<feature type="domain" description="J" evidence="4">
    <location>
        <begin position="41"/>
        <end position="113"/>
    </location>
</feature>
<proteinExistence type="inferred from homology"/>
<dbReference type="Pfam" id="PF07743">
    <property type="entry name" value="HSCB_C"/>
    <property type="match status" value="1"/>
</dbReference>
<dbReference type="Proteomes" id="UP000319342">
    <property type="component" value="Chromosome"/>
</dbReference>
<accession>A0A518CWQ9</accession>
<dbReference type="SUPFAM" id="SSF47144">
    <property type="entry name" value="HSC20 (HSCB), C-terminal oligomerisation domain"/>
    <property type="match status" value="1"/>
</dbReference>
<dbReference type="InterPro" id="IPR001623">
    <property type="entry name" value="DnaJ_domain"/>
</dbReference>
<dbReference type="Gene3D" id="1.10.287.110">
    <property type="entry name" value="DnaJ domain"/>
    <property type="match status" value="1"/>
</dbReference>
<evidence type="ECO:0000313" key="6">
    <source>
        <dbReference type="Proteomes" id="UP000319342"/>
    </source>
</evidence>
<dbReference type="RefSeq" id="WP_145183741.1">
    <property type="nucleotide sequence ID" value="NZ_CP036290.1"/>
</dbReference>
<evidence type="ECO:0000256" key="2">
    <source>
        <dbReference type="ARBA" id="ARBA00023186"/>
    </source>
</evidence>
<dbReference type="OrthoDB" id="287587at2"/>
<comment type="similarity">
    <text evidence="1">Belongs to the HscB family.</text>
</comment>
<organism evidence="5 6">
    <name type="scientific">Rohdeia mirabilis</name>
    <dbReference type="NCBI Taxonomy" id="2528008"/>
    <lineage>
        <taxon>Bacteria</taxon>
        <taxon>Pseudomonadati</taxon>
        <taxon>Planctomycetota</taxon>
        <taxon>Planctomycetia</taxon>
        <taxon>Planctomycetia incertae sedis</taxon>
        <taxon>Rohdeia</taxon>
    </lineage>
</organism>
<dbReference type="GO" id="GO:0044571">
    <property type="term" value="P:[2Fe-2S] cluster assembly"/>
    <property type="evidence" value="ECO:0007669"/>
    <property type="project" value="InterPro"/>
</dbReference>
<dbReference type="SMART" id="SM00271">
    <property type="entry name" value="DnaJ"/>
    <property type="match status" value="1"/>
</dbReference>
<sequence length="212" mass="23589">MEIDVAEPERSQAACERCGRPLESTVACLECGALLRTDEEDPFRAFGIERAFEVDAKLLRKKLLKLQRATHPDFFATQGEAEREAAERATSSLNAAFEILSDDLRRADWLVSAQGGPSRDDERQMPQAFLMEVMEWNEVLEEARDGGTGDPNALATLTSDLDAARTTELAGLERDLTPLPAAGDERLRTVRRRLNALRYIDRALGEIGTLTR</sequence>
<dbReference type="PANTHER" id="PTHR14021:SF15">
    <property type="entry name" value="IRON-SULFUR CLUSTER CO-CHAPERONE PROTEIN HSCB"/>
    <property type="match status" value="1"/>
</dbReference>
<reference evidence="5 6" key="1">
    <citation type="submission" date="2019-02" db="EMBL/GenBank/DDBJ databases">
        <title>Deep-cultivation of Planctomycetes and their phenomic and genomic characterization uncovers novel biology.</title>
        <authorList>
            <person name="Wiegand S."/>
            <person name="Jogler M."/>
            <person name="Boedeker C."/>
            <person name="Pinto D."/>
            <person name="Vollmers J."/>
            <person name="Rivas-Marin E."/>
            <person name="Kohn T."/>
            <person name="Peeters S.H."/>
            <person name="Heuer A."/>
            <person name="Rast P."/>
            <person name="Oberbeckmann S."/>
            <person name="Bunk B."/>
            <person name="Jeske O."/>
            <person name="Meyerdierks A."/>
            <person name="Storesund J.E."/>
            <person name="Kallscheuer N."/>
            <person name="Luecker S."/>
            <person name="Lage O.M."/>
            <person name="Pohl T."/>
            <person name="Merkel B.J."/>
            <person name="Hornburger P."/>
            <person name="Mueller R.-W."/>
            <person name="Bruemmer F."/>
            <person name="Labrenz M."/>
            <person name="Spormann A.M."/>
            <person name="Op den Camp H."/>
            <person name="Overmann J."/>
            <person name="Amann R."/>
            <person name="Jetten M.S.M."/>
            <person name="Mascher T."/>
            <person name="Medema M.H."/>
            <person name="Devos D.P."/>
            <person name="Kaster A.-K."/>
            <person name="Ovreas L."/>
            <person name="Rohde M."/>
            <person name="Galperin M.Y."/>
            <person name="Jogler C."/>
        </authorList>
    </citation>
    <scope>NUCLEOTIDE SEQUENCE [LARGE SCALE GENOMIC DNA]</scope>
    <source>
        <strain evidence="5 6">Pla163</strain>
    </source>
</reference>
<dbReference type="InterPro" id="IPR036869">
    <property type="entry name" value="J_dom_sf"/>
</dbReference>
<evidence type="ECO:0000259" key="4">
    <source>
        <dbReference type="PROSITE" id="PS50076"/>
    </source>
</evidence>
<protein>
    <recommendedName>
        <fullName evidence="4">J domain-containing protein</fullName>
    </recommendedName>
</protein>
<dbReference type="NCBIfam" id="TIGR00714">
    <property type="entry name" value="hscB"/>
    <property type="match status" value="1"/>
</dbReference>
<evidence type="ECO:0000256" key="3">
    <source>
        <dbReference type="ARBA" id="ARBA00025596"/>
    </source>
</evidence>
<dbReference type="AlphaFoldDB" id="A0A518CWQ9"/>
<keyword evidence="6" id="KW-1185">Reference proteome</keyword>
<dbReference type="GO" id="GO:0051087">
    <property type="term" value="F:protein-folding chaperone binding"/>
    <property type="evidence" value="ECO:0007669"/>
    <property type="project" value="InterPro"/>
</dbReference>
<dbReference type="PANTHER" id="PTHR14021">
    <property type="entry name" value="IRON-SULFUR CLUSTER CO-CHAPERONE PROTEIN HSCB"/>
    <property type="match status" value="1"/>
</dbReference>
<comment type="function">
    <text evidence="3">Co-chaperone involved in the maturation of iron-sulfur cluster-containing proteins. Seems to help targeting proteins to be folded toward HscA.</text>
</comment>
<name>A0A518CWQ9_9BACT</name>
<dbReference type="InterPro" id="IPR009073">
    <property type="entry name" value="HscB_oligo_C"/>
</dbReference>
<dbReference type="EMBL" id="CP036290">
    <property type="protein sequence ID" value="QDU83654.1"/>
    <property type="molecule type" value="Genomic_DNA"/>
</dbReference>
<dbReference type="SUPFAM" id="SSF46565">
    <property type="entry name" value="Chaperone J-domain"/>
    <property type="match status" value="1"/>
</dbReference>
<keyword evidence="2" id="KW-0143">Chaperone</keyword>